<feature type="chain" id="PRO_5012319369" evidence="4">
    <location>
        <begin position="33"/>
        <end position="154"/>
    </location>
</feature>
<dbReference type="RefSeq" id="WP_079544707.1">
    <property type="nucleotide sequence ID" value="NZ_LT670844.1"/>
</dbReference>
<dbReference type="AlphaFoldDB" id="A0A1M6KSK7"/>
<dbReference type="EMBL" id="LT670844">
    <property type="protein sequence ID" value="SHJ61913.1"/>
    <property type="molecule type" value="Genomic_DNA"/>
</dbReference>
<evidence type="ECO:0000256" key="4">
    <source>
        <dbReference type="SAM" id="SignalP"/>
    </source>
</evidence>
<feature type="domain" description="Cytochrome c" evidence="5">
    <location>
        <begin position="76"/>
        <end position="143"/>
    </location>
</feature>
<evidence type="ECO:0000256" key="3">
    <source>
        <dbReference type="ARBA" id="ARBA00023004"/>
    </source>
</evidence>
<feature type="signal peptide" evidence="4">
    <location>
        <begin position="1"/>
        <end position="32"/>
    </location>
</feature>
<dbReference type="GO" id="GO:0046872">
    <property type="term" value="F:metal ion binding"/>
    <property type="evidence" value="ECO:0007669"/>
    <property type="project" value="UniProtKB-KW"/>
</dbReference>
<name>A0A1M6KSK7_9BRAD</name>
<dbReference type="Pfam" id="PF21342">
    <property type="entry name" value="SoxA-TsdA_cyt-c"/>
    <property type="match status" value="1"/>
</dbReference>
<dbReference type="SUPFAM" id="SSF46626">
    <property type="entry name" value="Cytochrome c"/>
    <property type="match status" value="1"/>
</dbReference>
<evidence type="ECO:0000313" key="6">
    <source>
        <dbReference type="EMBL" id="SHJ61913.1"/>
    </source>
</evidence>
<dbReference type="InterPro" id="IPR036909">
    <property type="entry name" value="Cyt_c-like_dom_sf"/>
</dbReference>
<dbReference type="Proteomes" id="UP000189935">
    <property type="component" value="Chromosome I"/>
</dbReference>
<dbReference type="OrthoDB" id="9805202at2"/>
<evidence type="ECO:0000256" key="1">
    <source>
        <dbReference type="ARBA" id="ARBA00022617"/>
    </source>
</evidence>
<dbReference type="Gene3D" id="1.10.760.10">
    <property type="entry name" value="Cytochrome c-like domain"/>
    <property type="match status" value="1"/>
</dbReference>
<keyword evidence="3" id="KW-0408">Iron</keyword>
<evidence type="ECO:0000259" key="5">
    <source>
        <dbReference type="Pfam" id="PF21342"/>
    </source>
</evidence>
<organism evidence="6 7">
    <name type="scientific">Bradyrhizobium lablabi</name>
    <dbReference type="NCBI Taxonomy" id="722472"/>
    <lineage>
        <taxon>Bacteria</taxon>
        <taxon>Pseudomonadati</taxon>
        <taxon>Pseudomonadota</taxon>
        <taxon>Alphaproteobacteria</taxon>
        <taxon>Hyphomicrobiales</taxon>
        <taxon>Nitrobacteraceae</taxon>
        <taxon>Bradyrhizobium</taxon>
    </lineage>
</organism>
<evidence type="ECO:0000313" key="7">
    <source>
        <dbReference type="Proteomes" id="UP000189935"/>
    </source>
</evidence>
<proteinExistence type="predicted"/>
<evidence type="ECO:0000256" key="2">
    <source>
        <dbReference type="ARBA" id="ARBA00022723"/>
    </source>
</evidence>
<keyword evidence="4" id="KW-0732">Signal</keyword>
<keyword evidence="1" id="KW-0349">Heme</keyword>
<dbReference type="GO" id="GO:0009055">
    <property type="term" value="F:electron transfer activity"/>
    <property type="evidence" value="ECO:0007669"/>
    <property type="project" value="InterPro"/>
</dbReference>
<dbReference type="GO" id="GO:0020037">
    <property type="term" value="F:heme binding"/>
    <property type="evidence" value="ECO:0007669"/>
    <property type="project" value="InterPro"/>
</dbReference>
<accession>A0A1M6KSK7</accession>
<reference evidence="6 7" key="1">
    <citation type="submission" date="2016-11" db="EMBL/GenBank/DDBJ databases">
        <authorList>
            <person name="Jaros S."/>
            <person name="Januszkiewicz K."/>
            <person name="Wedrychowicz H."/>
        </authorList>
    </citation>
    <scope>NUCLEOTIDE SEQUENCE [LARGE SCALE GENOMIC DNA]</scope>
    <source>
        <strain evidence="6 7">GAS499</strain>
    </source>
</reference>
<sequence>MTTRTTFLFALCIASLVGLLAAIAVLVGPANANKDPVTPQQLQAYEEAFMEQVKKGDLLFHGDATTAKQMNVILSNTGMACAMCHPFASDTHPHAFPKFQVSMNKFATLRDMINWCIEKPNQGEKIDSDSDAMKALEAYIYWSNTGSVLVPGKY</sequence>
<protein>
    <submittedName>
        <fullName evidence="6">Thiosulfate dehydrogenase</fullName>
    </submittedName>
</protein>
<dbReference type="InterPro" id="IPR009056">
    <property type="entry name" value="Cyt_c-like_dom"/>
</dbReference>
<gene>
    <name evidence="6" type="ORF">SAMN05444159_1066</name>
</gene>
<keyword evidence="2" id="KW-0479">Metal-binding</keyword>